<dbReference type="GO" id="GO:0005230">
    <property type="term" value="F:extracellular ligand-gated monoatomic ion channel activity"/>
    <property type="evidence" value="ECO:0007669"/>
    <property type="project" value="InterPro"/>
</dbReference>
<dbReference type="InterPro" id="IPR006202">
    <property type="entry name" value="Neur_chan_lig-bd"/>
</dbReference>
<dbReference type="Proteomes" id="UP001209878">
    <property type="component" value="Unassembled WGS sequence"/>
</dbReference>
<comment type="caution">
    <text evidence="8">The sequence shown here is derived from an EMBL/GenBank/DDBJ whole genome shotgun (WGS) entry which is preliminary data.</text>
</comment>
<evidence type="ECO:0000256" key="2">
    <source>
        <dbReference type="ARBA" id="ARBA00022692"/>
    </source>
</evidence>
<comment type="subcellular location">
    <subcellularLocation>
        <location evidence="1">Membrane</location>
    </subcellularLocation>
</comment>
<sequence>MTLVPLFLGGKCIDKTLPTTADHPRIDVYIGLMFRRVLHFDERRQIFSSSIWIKETREWKRTMLITIDPLYPVSFMALRAFSEDVVADVSYQGEVHYTYPSTVHVSCTLNTFHFPFDEQDCPLIFGSWAYERDVLDVLPFRKQSVDMRYHYLLLVSVHYMAYTYILIGVALTMSILVLKIHHNGHHDNNMEVPAAVRKIFLHKLARLVGMHRYVTTDEDHRRTLQAAVSKVTIVSDNEEDSVGDCVESPYHRRFSSDFGVVNLHDMLFSKNVRVTRDVLRQHKEVIFAKILRHSEEFLEREVRKSKEWEIRREWQQLAMVVERLCFFVYLGLILALWTYTFHKRSHTVISDGLPERTEVGSEAWRMVHV</sequence>
<proteinExistence type="predicted"/>
<dbReference type="Pfam" id="PF02932">
    <property type="entry name" value="Neur_chan_memb"/>
    <property type="match status" value="1"/>
</dbReference>
<gene>
    <name evidence="8" type="ORF">NP493_1303g00043</name>
</gene>
<evidence type="ECO:0000256" key="1">
    <source>
        <dbReference type="ARBA" id="ARBA00004370"/>
    </source>
</evidence>
<dbReference type="AlphaFoldDB" id="A0AAD9K9U0"/>
<evidence type="ECO:0000313" key="9">
    <source>
        <dbReference type="Proteomes" id="UP001209878"/>
    </source>
</evidence>
<evidence type="ECO:0000259" key="6">
    <source>
        <dbReference type="Pfam" id="PF02931"/>
    </source>
</evidence>
<dbReference type="GO" id="GO:0004888">
    <property type="term" value="F:transmembrane signaling receptor activity"/>
    <property type="evidence" value="ECO:0007669"/>
    <property type="project" value="InterPro"/>
</dbReference>
<evidence type="ECO:0000259" key="7">
    <source>
        <dbReference type="Pfam" id="PF02932"/>
    </source>
</evidence>
<evidence type="ECO:0008006" key="10">
    <source>
        <dbReference type="Google" id="ProtNLM"/>
    </source>
</evidence>
<keyword evidence="3 5" id="KW-1133">Transmembrane helix</keyword>
<accession>A0AAD9K9U0</accession>
<organism evidence="8 9">
    <name type="scientific">Ridgeia piscesae</name>
    <name type="common">Tubeworm</name>
    <dbReference type="NCBI Taxonomy" id="27915"/>
    <lineage>
        <taxon>Eukaryota</taxon>
        <taxon>Metazoa</taxon>
        <taxon>Spiralia</taxon>
        <taxon>Lophotrochozoa</taxon>
        <taxon>Annelida</taxon>
        <taxon>Polychaeta</taxon>
        <taxon>Sedentaria</taxon>
        <taxon>Canalipalpata</taxon>
        <taxon>Sabellida</taxon>
        <taxon>Siboglinidae</taxon>
        <taxon>Ridgeia</taxon>
    </lineage>
</organism>
<protein>
    <recommendedName>
        <fullName evidence="10">Neurotransmitter-gated ion-channel ligand-binding domain-containing protein</fullName>
    </recommendedName>
</protein>
<feature type="transmembrane region" description="Helical" evidence="5">
    <location>
        <begin position="151"/>
        <end position="178"/>
    </location>
</feature>
<dbReference type="PANTHER" id="PTHR18945">
    <property type="entry name" value="NEUROTRANSMITTER GATED ION CHANNEL"/>
    <property type="match status" value="1"/>
</dbReference>
<evidence type="ECO:0000256" key="5">
    <source>
        <dbReference type="SAM" id="Phobius"/>
    </source>
</evidence>
<dbReference type="SUPFAM" id="SSF63712">
    <property type="entry name" value="Nicotinic receptor ligand binding domain-like"/>
    <property type="match status" value="1"/>
</dbReference>
<dbReference type="Gene3D" id="2.70.170.10">
    <property type="entry name" value="Neurotransmitter-gated ion-channel ligand-binding domain"/>
    <property type="match status" value="1"/>
</dbReference>
<keyword evidence="4 5" id="KW-0472">Membrane</keyword>
<dbReference type="InterPro" id="IPR006201">
    <property type="entry name" value="Neur_channel"/>
</dbReference>
<evidence type="ECO:0000256" key="4">
    <source>
        <dbReference type="ARBA" id="ARBA00023136"/>
    </source>
</evidence>
<evidence type="ECO:0000256" key="3">
    <source>
        <dbReference type="ARBA" id="ARBA00022989"/>
    </source>
</evidence>
<dbReference type="EMBL" id="JAODUO010001304">
    <property type="protein sequence ID" value="KAK2166755.1"/>
    <property type="molecule type" value="Genomic_DNA"/>
</dbReference>
<reference evidence="8" key="1">
    <citation type="journal article" date="2023" name="Mol. Biol. Evol.">
        <title>Third-Generation Sequencing Reveals the Adaptive Role of the Epigenome in Three Deep-Sea Polychaetes.</title>
        <authorList>
            <person name="Perez M."/>
            <person name="Aroh O."/>
            <person name="Sun Y."/>
            <person name="Lan Y."/>
            <person name="Juniper S.K."/>
            <person name="Young C.R."/>
            <person name="Angers B."/>
            <person name="Qian P.Y."/>
        </authorList>
    </citation>
    <scope>NUCLEOTIDE SEQUENCE</scope>
    <source>
        <strain evidence="8">R07B-5</strain>
    </source>
</reference>
<dbReference type="Pfam" id="PF02931">
    <property type="entry name" value="Neur_chan_LBD"/>
    <property type="match status" value="1"/>
</dbReference>
<evidence type="ECO:0000313" key="8">
    <source>
        <dbReference type="EMBL" id="KAK2166755.1"/>
    </source>
</evidence>
<dbReference type="GO" id="GO:0016020">
    <property type="term" value="C:membrane"/>
    <property type="evidence" value="ECO:0007669"/>
    <property type="project" value="UniProtKB-SubCell"/>
</dbReference>
<feature type="transmembrane region" description="Helical" evidence="5">
    <location>
        <begin position="320"/>
        <end position="339"/>
    </location>
</feature>
<dbReference type="InterPro" id="IPR036719">
    <property type="entry name" value="Neuro-gated_channel_TM_sf"/>
</dbReference>
<feature type="domain" description="Neurotransmitter-gated ion-channel ligand-binding" evidence="6">
    <location>
        <begin position="83"/>
        <end position="143"/>
    </location>
</feature>
<name>A0AAD9K9U0_RIDPI</name>
<dbReference type="InterPro" id="IPR006029">
    <property type="entry name" value="Neurotrans-gated_channel_TM"/>
</dbReference>
<dbReference type="SUPFAM" id="SSF90112">
    <property type="entry name" value="Neurotransmitter-gated ion-channel transmembrane pore"/>
    <property type="match status" value="1"/>
</dbReference>
<keyword evidence="9" id="KW-1185">Reference proteome</keyword>
<dbReference type="InterPro" id="IPR036734">
    <property type="entry name" value="Neur_chan_lig-bd_sf"/>
</dbReference>
<feature type="domain" description="Neurotransmitter-gated ion-channel transmembrane" evidence="7">
    <location>
        <begin position="157"/>
        <end position="332"/>
    </location>
</feature>
<keyword evidence="2 5" id="KW-0812">Transmembrane</keyword>